<dbReference type="Pfam" id="PF06030">
    <property type="entry name" value="WxLIP_PGBD"/>
    <property type="match status" value="1"/>
</dbReference>
<feature type="transmembrane region" description="Helical" evidence="1">
    <location>
        <begin position="303"/>
        <end position="325"/>
    </location>
</feature>
<sequence>MTVRRLLFLLVLGGLWCGAPTPTQAAEQPGDYTVTPQLPENQLQTTKSYFDLLVKPRQRQTLTVTLTNTSKHPARFEVWANPALTSDNGAIDYTQRQAPIDSTVPVDWRQAVTLAKHRYALVGGEKVTIPITLNLPATTFKGRVLGGLNVVKLTPRTKGQLTSRVGYTVAIVLQQHTAPVAPELKLLKAGAQAVNKRPTLQLKFRNPAATIIPNLKFHTTITRQGKTYIDNHANPYQVAPNTTFHLNLGLANHAIVPGTYQAKVVATSGKFFKRKFTRTFTISRQQAAAVNRNTIHATEPDHLWRNIAIGLVAVILLGGGGWWLYRRRQAQ</sequence>
<proteinExistence type="predicted"/>
<keyword evidence="2" id="KW-0732">Signal</keyword>
<feature type="domain" description="WxL Interacting Protein peptidoglycan binding" evidence="3">
    <location>
        <begin position="32"/>
        <end position="151"/>
    </location>
</feature>
<protein>
    <submittedName>
        <fullName evidence="5">Cell surface protein</fullName>
    </submittedName>
</protein>
<dbReference type="STRING" id="1291734.FD02_GL001345"/>
<evidence type="ECO:0000256" key="1">
    <source>
        <dbReference type="SAM" id="Phobius"/>
    </source>
</evidence>
<evidence type="ECO:0000313" key="5">
    <source>
        <dbReference type="EMBL" id="KRK72925.1"/>
    </source>
</evidence>
<dbReference type="EMBL" id="AZDJ01000016">
    <property type="protein sequence ID" value="KRK72925.1"/>
    <property type="molecule type" value="Genomic_DNA"/>
</dbReference>
<keyword evidence="1" id="KW-1133">Transmembrane helix</keyword>
<dbReference type="InterPro" id="IPR021759">
    <property type="entry name" value="WxLIP_HBD"/>
</dbReference>
<dbReference type="RefSeq" id="WP_056950868.1">
    <property type="nucleotide sequence ID" value="NZ_AZDJ01000016.1"/>
</dbReference>
<keyword evidence="6" id="KW-1185">Reference proteome</keyword>
<evidence type="ECO:0000259" key="3">
    <source>
        <dbReference type="Pfam" id="PF06030"/>
    </source>
</evidence>
<evidence type="ECO:0000256" key="2">
    <source>
        <dbReference type="SAM" id="SignalP"/>
    </source>
</evidence>
<evidence type="ECO:0000259" key="4">
    <source>
        <dbReference type="Pfam" id="PF11797"/>
    </source>
</evidence>
<evidence type="ECO:0000313" key="6">
    <source>
        <dbReference type="Proteomes" id="UP000051804"/>
    </source>
</evidence>
<comment type="caution">
    <text evidence="5">The sequence shown here is derived from an EMBL/GenBank/DDBJ whole genome shotgun (WGS) entry which is preliminary data.</text>
</comment>
<reference evidence="5 6" key="1">
    <citation type="journal article" date="2015" name="Genome Announc.">
        <title>Expanding the biotechnology potential of lactobacilli through comparative genomics of 213 strains and associated genera.</title>
        <authorList>
            <person name="Sun Z."/>
            <person name="Harris H.M."/>
            <person name="McCann A."/>
            <person name="Guo C."/>
            <person name="Argimon S."/>
            <person name="Zhang W."/>
            <person name="Yang X."/>
            <person name="Jeffery I.B."/>
            <person name="Cooney J.C."/>
            <person name="Kagawa T.F."/>
            <person name="Liu W."/>
            <person name="Song Y."/>
            <person name="Salvetti E."/>
            <person name="Wrobel A."/>
            <person name="Rasinkangas P."/>
            <person name="Parkhill J."/>
            <person name="Rea M.C."/>
            <person name="O'Sullivan O."/>
            <person name="Ritari J."/>
            <person name="Douillard F.P."/>
            <person name="Paul Ross R."/>
            <person name="Yang R."/>
            <person name="Briner A.E."/>
            <person name="Felis G.E."/>
            <person name="de Vos W.M."/>
            <person name="Barrangou R."/>
            <person name="Klaenhammer T.R."/>
            <person name="Caufield P.W."/>
            <person name="Cui Y."/>
            <person name="Zhang H."/>
            <person name="O'Toole P.W."/>
        </authorList>
    </citation>
    <scope>NUCLEOTIDE SEQUENCE [LARGE SCALE GENOMIC DNA]</scope>
    <source>
        <strain evidence="5 6">JCM 17158</strain>
    </source>
</reference>
<dbReference type="OrthoDB" id="2365961at2"/>
<gene>
    <name evidence="5" type="ORF">FD02_GL001345</name>
</gene>
<organism evidence="5 6">
    <name type="scientific">Lacticaseibacillus nasuensis JCM 17158</name>
    <dbReference type="NCBI Taxonomy" id="1291734"/>
    <lineage>
        <taxon>Bacteria</taxon>
        <taxon>Bacillati</taxon>
        <taxon>Bacillota</taxon>
        <taxon>Bacilli</taxon>
        <taxon>Lactobacillales</taxon>
        <taxon>Lactobacillaceae</taxon>
        <taxon>Lacticaseibacillus</taxon>
    </lineage>
</organism>
<keyword evidence="1" id="KW-0812">Transmembrane</keyword>
<dbReference type="Proteomes" id="UP000051804">
    <property type="component" value="Unassembled WGS sequence"/>
</dbReference>
<dbReference type="Pfam" id="PF11797">
    <property type="entry name" value="WxLIP_HBD"/>
    <property type="match status" value="1"/>
</dbReference>
<name>A0A0R1JNP0_9LACO</name>
<feature type="signal peptide" evidence="2">
    <location>
        <begin position="1"/>
        <end position="25"/>
    </location>
</feature>
<dbReference type="AlphaFoldDB" id="A0A0R1JNP0"/>
<keyword evidence="1" id="KW-0472">Membrane</keyword>
<dbReference type="InterPro" id="IPR010317">
    <property type="entry name" value="WxLIP_PGBD"/>
</dbReference>
<feature type="domain" description="WxL Interacting Protein host binding" evidence="4">
    <location>
        <begin position="158"/>
        <end position="291"/>
    </location>
</feature>
<feature type="chain" id="PRO_5006406149" evidence="2">
    <location>
        <begin position="26"/>
        <end position="331"/>
    </location>
</feature>
<dbReference type="PATRIC" id="fig|1291734.4.peg.1384"/>
<accession>A0A0R1JNP0</accession>